<dbReference type="InterPro" id="IPR012166">
    <property type="entry name" value="Uncharacterised_RocB"/>
</dbReference>
<dbReference type="Proteomes" id="UP001589836">
    <property type="component" value="Unassembled WGS sequence"/>
</dbReference>
<dbReference type="PIRSF" id="PIRSF010386">
    <property type="entry name" value="RocB"/>
    <property type="match status" value="1"/>
</dbReference>
<proteinExistence type="predicted"/>
<gene>
    <name evidence="1" type="ORF">ACFFGV_13550</name>
</gene>
<sequence>MYQNLKDLTLEQQLEQLTKELVSIPSVNGTTGEVTIADYLLQVLQSYPYFQRNPSHVWSQELPNDALGRKNVFAYVEGEADSTKTIVYHCHMDTVGVDDFGAWKLEANNPDKLLEQFSAYEYDHELQSEAKSGEWMFGRGALDMKSGIAVHLMNLLYFSDHVKELDGNILLTINPVEENEHTGIVAAVSELERLKQERELEYVVAFNSDFISPLYEGDQTRYVYTGAVGKLLPSFYIRGREAHVGQTLTGVDPTLISSELNRRINNNMELAEDIPGEIVLPPSCLLQRDQKDFYNVQTAGKSYLYFNYFIYRSTPKQVMDRLVQVAEEATRDIEERLKQNYKLYQSRTKLPMEKLDWHISVSTYSEYIKELEQKGVDTKAIAKEIVDTYRHHEPRELCFKVVDALQHYDTESTPRVIIFYAPPFCPHNYLDQQDVLQSKKLDVLNNVLQHYKQTTGESFAVKNFFPYLSDSSYLSLHDTDEDLHILQENFPEWDDIYPVPVKSIRELDIPSVNIGVYGKDAHQWTERLYKPYSFGVLPYVLRDMTQEMLQSFACVKSESSNLPN</sequence>
<evidence type="ECO:0000313" key="1">
    <source>
        <dbReference type="EMBL" id="MFC0524596.1"/>
    </source>
</evidence>
<reference evidence="1 2" key="1">
    <citation type="submission" date="2024-09" db="EMBL/GenBank/DDBJ databases">
        <authorList>
            <person name="Sun Q."/>
            <person name="Mori K."/>
        </authorList>
    </citation>
    <scope>NUCLEOTIDE SEQUENCE [LARGE SCALE GENOMIC DNA]</scope>
    <source>
        <strain evidence="1 2">NCAIM B.02529</strain>
    </source>
</reference>
<evidence type="ECO:0000313" key="2">
    <source>
        <dbReference type="Proteomes" id="UP001589836"/>
    </source>
</evidence>
<dbReference type="InterPro" id="IPR050072">
    <property type="entry name" value="Peptidase_M20A"/>
</dbReference>
<dbReference type="InterPro" id="IPR002933">
    <property type="entry name" value="Peptidase_M20"/>
</dbReference>
<comment type="caution">
    <text evidence="1">The sequence shown here is derived from an EMBL/GenBank/DDBJ whole genome shotgun (WGS) entry which is preliminary data.</text>
</comment>
<dbReference type="EMBL" id="JBHLTP010000011">
    <property type="protein sequence ID" value="MFC0524596.1"/>
    <property type="molecule type" value="Genomic_DNA"/>
</dbReference>
<dbReference type="SUPFAM" id="SSF53187">
    <property type="entry name" value="Zn-dependent exopeptidases"/>
    <property type="match status" value="1"/>
</dbReference>
<dbReference type="Pfam" id="PF01546">
    <property type="entry name" value="Peptidase_M20"/>
    <property type="match status" value="1"/>
</dbReference>
<keyword evidence="2" id="KW-1185">Reference proteome</keyword>
<dbReference type="PANTHER" id="PTHR43808">
    <property type="entry name" value="ACETYLORNITHINE DEACETYLASE"/>
    <property type="match status" value="1"/>
</dbReference>
<dbReference type="PANTHER" id="PTHR43808:SF27">
    <property type="entry name" value="PROTEIN ROCB"/>
    <property type="match status" value="1"/>
</dbReference>
<organism evidence="1 2">
    <name type="scientific">Pontibacillus salicampi</name>
    <dbReference type="NCBI Taxonomy" id="1449801"/>
    <lineage>
        <taxon>Bacteria</taxon>
        <taxon>Bacillati</taxon>
        <taxon>Bacillota</taxon>
        <taxon>Bacilli</taxon>
        <taxon>Bacillales</taxon>
        <taxon>Bacillaceae</taxon>
        <taxon>Pontibacillus</taxon>
    </lineage>
</organism>
<protein>
    <submittedName>
        <fullName evidence="1">M20/M25/M40 family metallo-hydrolase</fullName>
    </submittedName>
</protein>
<name>A0ABV6LQB8_9BACI</name>
<dbReference type="Gene3D" id="3.40.630.10">
    <property type="entry name" value="Zn peptidases"/>
    <property type="match status" value="1"/>
</dbReference>
<dbReference type="RefSeq" id="WP_377348720.1">
    <property type="nucleotide sequence ID" value="NZ_JBHLTP010000011.1"/>
</dbReference>
<accession>A0ABV6LQB8</accession>